<dbReference type="Pfam" id="PF13489">
    <property type="entry name" value="Methyltransf_23"/>
    <property type="match status" value="1"/>
</dbReference>
<evidence type="ECO:0000256" key="1">
    <source>
        <dbReference type="SAM" id="MobiDB-lite"/>
    </source>
</evidence>
<name>A0A2J6S5K1_HYAVF</name>
<gene>
    <name evidence="2" type="ORF">L207DRAFT_204902</name>
</gene>
<proteinExistence type="predicted"/>
<dbReference type="CDD" id="cd02440">
    <property type="entry name" value="AdoMet_MTases"/>
    <property type="match status" value="1"/>
</dbReference>
<dbReference type="Gene3D" id="3.40.50.150">
    <property type="entry name" value="Vaccinia Virus protein VP39"/>
    <property type="match status" value="1"/>
</dbReference>
<keyword evidence="2" id="KW-0489">Methyltransferase</keyword>
<dbReference type="OrthoDB" id="2013972at2759"/>
<sequence>MAHESIEEDTAPVVAVDQEDNAGSGDGDSAYDSDQLSRFTASLSSSVKEYKFENGRRYHAYQSGAYNFPNDDPEQDRLDMFHHIILLGCDGKLHLAPIRGDGMRILDIGCGTGIWALQMGDEYQSAEITGNDLSPIQPGWVPPNVRFLVDNVEQPWADTQPYDYIHCRYMAASIQDWPGLVKQCFDNLKPGGWVEFQDYDTACVSQDNTIPKNYKVAEMLSLLRGACDSIGRLLDPGPRLKGWVENAGFENITQRIIPLPVGIWPKDKKMKEIGAFMTLQYTEGVEAFTLAPFTGILGWTKEEVEVFNIGVRNHAKDRRIHTLHNFHIVYAQKPS</sequence>
<organism evidence="2 3">
    <name type="scientific">Hyaloscypha variabilis (strain UAMH 11265 / GT02V1 / F)</name>
    <name type="common">Meliniomyces variabilis</name>
    <dbReference type="NCBI Taxonomy" id="1149755"/>
    <lineage>
        <taxon>Eukaryota</taxon>
        <taxon>Fungi</taxon>
        <taxon>Dikarya</taxon>
        <taxon>Ascomycota</taxon>
        <taxon>Pezizomycotina</taxon>
        <taxon>Leotiomycetes</taxon>
        <taxon>Helotiales</taxon>
        <taxon>Hyaloscyphaceae</taxon>
        <taxon>Hyaloscypha</taxon>
        <taxon>Hyaloscypha variabilis</taxon>
    </lineage>
</organism>
<keyword evidence="3" id="KW-1185">Reference proteome</keyword>
<dbReference type="PANTHER" id="PTHR43591:SF10">
    <property type="entry name" value="ABC TRANSMEMBRANE TYPE-1 DOMAIN-CONTAINING PROTEIN-RELATED"/>
    <property type="match status" value="1"/>
</dbReference>
<accession>A0A2J6S5K1</accession>
<reference evidence="2 3" key="1">
    <citation type="submission" date="2016-04" db="EMBL/GenBank/DDBJ databases">
        <title>A degradative enzymes factory behind the ericoid mycorrhizal symbiosis.</title>
        <authorList>
            <consortium name="DOE Joint Genome Institute"/>
            <person name="Martino E."/>
            <person name="Morin E."/>
            <person name="Grelet G."/>
            <person name="Kuo A."/>
            <person name="Kohler A."/>
            <person name="Daghino S."/>
            <person name="Barry K."/>
            <person name="Choi C."/>
            <person name="Cichocki N."/>
            <person name="Clum A."/>
            <person name="Copeland A."/>
            <person name="Hainaut M."/>
            <person name="Haridas S."/>
            <person name="Labutti K."/>
            <person name="Lindquist E."/>
            <person name="Lipzen A."/>
            <person name="Khouja H.-R."/>
            <person name="Murat C."/>
            <person name="Ohm R."/>
            <person name="Olson A."/>
            <person name="Spatafora J."/>
            <person name="Veneault-Fourrey C."/>
            <person name="Henrissat B."/>
            <person name="Grigoriev I."/>
            <person name="Martin F."/>
            <person name="Perotto S."/>
        </authorList>
    </citation>
    <scope>NUCLEOTIDE SEQUENCE [LARGE SCALE GENOMIC DNA]</scope>
    <source>
        <strain evidence="2 3">F</strain>
    </source>
</reference>
<feature type="region of interest" description="Disordered" evidence="1">
    <location>
        <begin position="1"/>
        <end position="33"/>
    </location>
</feature>
<evidence type="ECO:0000313" key="3">
    <source>
        <dbReference type="Proteomes" id="UP000235786"/>
    </source>
</evidence>
<dbReference type="STRING" id="1149755.A0A2J6S5K1"/>
<dbReference type="AlphaFoldDB" id="A0A2J6S5K1"/>
<evidence type="ECO:0000313" key="2">
    <source>
        <dbReference type="EMBL" id="PMD46040.1"/>
    </source>
</evidence>
<dbReference type="SUPFAM" id="SSF53335">
    <property type="entry name" value="S-adenosyl-L-methionine-dependent methyltransferases"/>
    <property type="match status" value="1"/>
</dbReference>
<keyword evidence="2" id="KW-0808">Transferase</keyword>
<dbReference type="InterPro" id="IPR029063">
    <property type="entry name" value="SAM-dependent_MTases_sf"/>
</dbReference>
<dbReference type="Proteomes" id="UP000235786">
    <property type="component" value="Unassembled WGS sequence"/>
</dbReference>
<dbReference type="EMBL" id="KZ613939">
    <property type="protein sequence ID" value="PMD46040.1"/>
    <property type="molecule type" value="Genomic_DNA"/>
</dbReference>
<feature type="compositionally biased region" description="Acidic residues" evidence="1">
    <location>
        <begin position="1"/>
        <end position="10"/>
    </location>
</feature>
<protein>
    <submittedName>
        <fullName evidence="2">S-adenosyl-L-methionine-dependent methyltransferase</fullName>
    </submittedName>
</protein>
<feature type="compositionally biased region" description="Low complexity" evidence="1">
    <location>
        <begin position="21"/>
        <end position="33"/>
    </location>
</feature>
<dbReference type="PANTHER" id="PTHR43591">
    <property type="entry name" value="METHYLTRANSFERASE"/>
    <property type="match status" value="1"/>
</dbReference>
<dbReference type="GO" id="GO:0008168">
    <property type="term" value="F:methyltransferase activity"/>
    <property type="evidence" value="ECO:0007669"/>
    <property type="project" value="UniProtKB-KW"/>
</dbReference>
<dbReference type="GO" id="GO:0032259">
    <property type="term" value="P:methylation"/>
    <property type="evidence" value="ECO:0007669"/>
    <property type="project" value="UniProtKB-KW"/>
</dbReference>